<sequence>MSDAVLNPYQVFYDYMEEKASHVPTTLERENFIGIWTPILKTLCDARFGLQPVVFDVLKLSLVYAVRRILLDDMTIDSYKDLFNVRDYFKDCFNTSDLPQGTEMLFEDFRIKITQSCESLLGQETDVPLLRPNLSSPDQLFYESYKVALMIYENNK</sequence>
<name>A0A8S5V293_9CAUD</name>
<proteinExistence type="predicted"/>
<protein>
    <submittedName>
        <fullName evidence="1">Uncharacterized protein</fullName>
    </submittedName>
</protein>
<dbReference type="EMBL" id="BK016182">
    <property type="protein sequence ID" value="DAG00735.1"/>
    <property type="molecule type" value="Genomic_DNA"/>
</dbReference>
<organism evidence="1">
    <name type="scientific">Myoviridae sp. ctJ2i1</name>
    <dbReference type="NCBI Taxonomy" id="2825079"/>
    <lineage>
        <taxon>Viruses</taxon>
        <taxon>Duplodnaviria</taxon>
        <taxon>Heunggongvirae</taxon>
        <taxon>Uroviricota</taxon>
        <taxon>Caudoviricetes</taxon>
    </lineage>
</organism>
<accession>A0A8S5V293</accession>
<evidence type="ECO:0000313" key="1">
    <source>
        <dbReference type="EMBL" id="DAG00735.1"/>
    </source>
</evidence>
<reference evidence="1" key="1">
    <citation type="journal article" date="2021" name="Proc. Natl. Acad. Sci. U.S.A.">
        <title>A Catalog of Tens of Thousands of Viruses from Human Metagenomes Reveals Hidden Associations with Chronic Diseases.</title>
        <authorList>
            <person name="Tisza M.J."/>
            <person name="Buck C.B."/>
        </authorList>
    </citation>
    <scope>NUCLEOTIDE SEQUENCE</scope>
    <source>
        <strain evidence="1">CtJ2i1</strain>
    </source>
</reference>